<dbReference type="AlphaFoldDB" id="A0A1G2R5N4"/>
<protein>
    <recommendedName>
        <fullName evidence="3">Spore coat protein U domain-containing protein</fullName>
    </recommendedName>
</protein>
<comment type="caution">
    <text evidence="1">The sequence shown here is derived from an EMBL/GenBank/DDBJ whole genome shotgun (WGS) entry which is preliminary data.</text>
</comment>
<accession>A0A1G2R5N4</accession>
<reference evidence="1 2" key="1">
    <citation type="journal article" date="2016" name="Nat. Commun.">
        <title>Thousands of microbial genomes shed light on interconnected biogeochemical processes in an aquifer system.</title>
        <authorList>
            <person name="Anantharaman K."/>
            <person name="Brown C.T."/>
            <person name="Hug L.A."/>
            <person name="Sharon I."/>
            <person name="Castelle C.J."/>
            <person name="Probst A.J."/>
            <person name="Thomas B.C."/>
            <person name="Singh A."/>
            <person name="Wilkins M.J."/>
            <person name="Karaoz U."/>
            <person name="Brodie E.L."/>
            <person name="Williams K.H."/>
            <person name="Hubbard S.S."/>
            <person name="Banfield J.F."/>
        </authorList>
    </citation>
    <scope>NUCLEOTIDE SEQUENCE [LARGE SCALE GENOMIC DNA]</scope>
</reference>
<dbReference type="EMBL" id="MHTX01000041">
    <property type="protein sequence ID" value="OHA67401.1"/>
    <property type="molecule type" value="Genomic_DNA"/>
</dbReference>
<gene>
    <name evidence="1" type="ORF">A3D59_01395</name>
</gene>
<dbReference type="Proteomes" id="UP000179258">
    <property type="component" value="Unassembled WGS sequence"/>
</dbReference>
<proteinExistence type="predicted"/>
<evidence type="ECO:0000313" key="2">
    <source>
        <dbReference type="Proteomes" id="UP000179258"/>
    </source>
</evidence>
<sequence>MKSLIASIMVLGLVGLVVGAVVKAVTEASVAATVTVQNISVSVADGTVAYGTISAGASRSTALGDGDAIDDSQTANNDGNVTETLNIRGTNSGAWTLAGTASGATDYSHKFCTTTCDTAPTWTALTASNQTLALGVISTGSQVFDLQITTPPSATDYTTQSVNVTVQATI</sequence>
<evidence type="ECO:0000313" key="1">
    <source>
        <dbReference type="EMBL" id="OHA67401.1"/>
    </source>
</evidence>
<name>A0A1G2R5N4_9BACT</name>
<evidence type="ECO:0008006" key="3">
    <source>
        <dbReference type="Google" id="ProtNLM"/>
    </source>
</evidence>
<organism evidence="1 2">
    <name type="scientific">Candidatus Wildermuthbacteria bacterium RIFCSPHIGHO2_02_FULL_47_17</name>
    <dbReference type="NCBI Taxonomy" id="1802452"/>
    <lineage>
        <taxon>Bacteria</taxon>
        <taxon>Candidatus Wildermuthiibacteriota</taxon>
    </lineage>
</organism>